<gene>
    <name evidence="2" type="ORF">B5807_08500</name>
</gene>
<proteinExistence type="predicted"/>
<keyword evidence="3" id="KW-1185">Reference proteome</keyword>
<reference evidence="2 3" key="1">
    <citation type="journal article" date="2017" name="Genome Announc.">
        <title>Genome sequence of the saprophytic ascomycete Epicoccum nigrum ICMP 19927 strain isolated from New Zealand.</title>
        <authorList>
            <person name="Fokin M."/>
            <person name="Fleetwood D."/>
            <person name="Weir B.S."/>
            <person name="Villas-Boas S.G."/>
        </authorList>
    </citation>
    <scope>NUCLEOTIDE SEQUENCE [LARGE SCALE GENOMIC DNA]</scope>
    <source>
        <strain evidence="2 3">ICMP 19927</strain>
    </source>
</reference>
<feature type="region of interest" description="Disordered" evidence="1">
    <location>
        <begin position="25"/>
        <end position="47"/>
    </location>
</feature>
<evidence type="ECO:0000313" key="3">
    <source>
        <dbReference type="Proteomes" id="UP000193240"/>
    </source>
</evidence>
<dbReference type="InParanoid" id="A0A1Y2LRU2"/>
<accession>A0A1Y2LRU2</accession>
<organism evidence="2 3">
    <name type="scientific">Epicoccum nigrum</name>
    <name type="common">Soil fungus</name>
    <name type="synonym">Epicoccum purpurascens</name>
    <dbReference type="NCBI Taxonomy" id="105696"/>
    <lineage>
        <taxon>Eukaryota</taxon>
        <taxon>Fungi</taxon>
        <taxon>Dikarya</taxon>
        <taxon>Ascomycota</taxon>
        <taxon>Pezizomycotina</taxon>
        <taxon>Dothideomycetes</taxon>
        <taxon>Pleosporomycetidae</taxon>
        <taxon>Pleosporales</taxon>
        <taxon>Pleosporineae</taxon>
        <taxon>Didymellaceae</taxon>
        <taxon>Epicoccum</taxon>
    </lineage>
</organism>
<evidence type="ECO:0000313" key="2">
    <source>
        <dbReference type="EMBL" id="OSS46593.1"/>
    </source>
</evidence>
<evidence type="ECO:0000256" key="1">
    <source>
        <dbReference type="SAM" id="MobiDB-lite"/>
    </source>
</evidence>
<protein>
    <submittedName>
        <fullName evidence="2">Uncharacterized protein</fullName>
    </submittedName>
</protein>
<dbReference type="EMBL" id="KZ107851">
    <property type="protein sequence ID" value="OSS46593.1"/>
    <property type="molecule type" value="Genomic_DNA"/>
</dbReference>
<name>A0A1Y2LRU2_EPING</name>
<dbReference type="AlphaFoldDB" id="A0A1Y2LRU2"/>
<dbReference type="Proteomes" id="UP000193240">
    <property type="component" value="Unassembled WGS sequence"/>
</dbReference>
<sequence length="354" mass="36714">MHKQTTSSLHINNVSHFDLLETNRMTRNRPSCTKTNPAIVTSQHEQGSSTRNINTLAFHLNYLGPPLFQDYPASGTCSALGENRCLSELREEFPRVAGRERRALSRVDLRRVVVAVVDDPGHGEAGLASSVPGLDRVTAVGLGLVGEPLAAVEADVLVAELTTHGNVQDRVRGAVLAVESNGGVASVAAAQLSAGDDSDGADLVRAGTGKSVGHAATVAETGREAEVGVDAKVVLNCLNELVKEGDILAVGVGPALVQTIRNDKDGSVLGNGLEAVERKNTSSIGVLAVDNLLGAGASLVPLIDNPVRVVLVVVVRHVDEVVAGLAVDGHRILLVGDGLGFAAAGRVCRKDCGN</sequence>